<evidence type="ECO:0000313" key="3">
    <source>
        <dbReference type="Proteomes" id="UP000434276"/>
    </source>
</evidence>
<feature type="compositionally biased region" description="Basic and acidic residues" evidence="1">
    <location>
        <begin position="61"/>
        <end position="83"/>
    </location>
</feature>
<proteinExistence type="predicted"/>
<feature type="region of interest" description="Disordered" evidence="1">
    <location>
        <begin position="61"/>
        <end position="110"/>
    </location>
</feature>
<name>A0A5S9Y0B0_ARATH</name>
<evidence type="ECO:0000256" key="1">
    <source>
        <dbReference type="SAM" id="MobiDB-lite"/>
    </source>
</evidence>
<dbReference type="OrthoDB" id="1113229at2759"/>
<gene>
    <name evidence="2" type="ORF">C24_LOCUS20692</name>
</gene>
<dbReference type="AlphaFoldDB" id="A0A5S9Y0B0"/>
<dbReference type="Proteomes" id="UP000434276">
    <property type="component" value="Unassembled WGS sequence"/>
</dbReference>
<evidence type="ECO:0000313" key="2">
    <source>
        <dbReference type="EMBL" id="CAA0397996.1"/>
    </source>
</evidence>
<feature type="compositionally biased region" description="Basic and acidic residues" evidence="1">
    <location>
        <begin position="93"/>
        <end position="105"/>
    </location>
</feature>
<accession>A0A5S9Y0B0</accession>
<organism evidence="2 3">
    <name type="scientific">Arabidopsis thaliana</name>
    <name type="common">Mouse-ear cress</name>
    <dbReference type="NCBI Taxonomy" id="3702"/>
    <lineage>
        <taxon>Eukaryota</taxon>
        <taxon>Viridiplantae</taxon>
        <taxon>Streptophyta</taxon>
        <taxon>Embryophyta</taxon>
        <taxon>Tracheophyta</taxon>
        <taxon>Spermatophyta</taxon>
        <taxon>Magnoliopsida</taxon>
        <taxon>eudicotyledons</taxon>
        <taxon>Gunneridae</taxon>
        <taxon>Pentapetalae</taxon>
        <taxon>rosids</taxon>
        <taxon>malvids</taxon>
        <taxon>Brassicales</taxon>
        <taxon>Brassicaceae</taxon>
        <taxon>Camelineae</taxon>
        <taxon>Arabidopsis</taxon>
    </lineage>
</organism>
<sequence>MGNCALKPKVLSETGAPAPEELKDSLLEYHKMDAAKSLSNLFLQDKADKITKEDEKITPEKIPVTDDLKTALEEENTPTKEAKSPATETKYSVTEKRAPADKKITPEMMPVTEDLKTVLEEEAKPPATETKAMVDDQKVKNEVAVREEKIIDLVTVKETETEAKTE</sequence>
<protein>
    <submittedName>
        <fullName evidence="2">Uncharacterized protein</fullName>
    </submittedName>
</protein>
<reference evidence="2 3" key="1">
    <citation type="submission" date="2019-12" db="EMBL/GenBank/DDBJ databases">
        <authorList>
            <person name="Jiao W.-B."/>
            <person name="Schneeberger K."/>
        </authorList>
    </citation>
    <scope>NUCLEOTIDE SEQUENCE [LARGE SCALE GENOMIC DNA]</scope>
    <source>
        <strain evidence="3">cv. C24</strain>
    </source>
</reference>
<dbReference type="ExpressionAtlas" id="A0A5S9Y0B0">
    <property type="expression patterns" value="baseline and differential"/>
</dbReference>
<dbReference type="EMBL" id="CACSHJ010000095">
    <property type="protein sequence ID" value="CAA0397996.1"/>
    <property type="molecule type" value="Genomic_DNA"/>
</dbReference>